<keyword evidence="8" id="KW-0449">Lipoprotein</keyword>
<dbReference type="GO" id="GO:0005886">
    <property type="term" value="C:plasma membrane"/>
    <property type="evidence" value="ECO:0007669"/>
    <property type="project" value="UniProtKB-SubCell"/>
</dbReference>
<feature type="chain" id="PRO_5036495379" description="Bifunctional inhibitor/plant lipid transfer protein/seed storage helical domain-containing protein" evidence="10">
    <location>
        <begin position="23"/>
        <end position="147"/>
    </location>
</feature>
<feature type="domain" description="Bifunctional inhibitor/plant lipid transfer protein/seed storage helical" evidence="11">
    <location>
        <begin position="27"/>
        <end position="99"/>
    </location>
</feature>
<keyword evidence="13" id="KW-1185">Reference proteome</keyword>
<dbReference type="PANTHER" id="PTHR33044">
    <property type="entry name" value="BIFUNCTIONAL INHIBITOR/LIPID-TRANSFER PROTEIN/SEED STORAGE 2S ALBUMIN SUPERFAMILY PROTEIN-RELATED"/>
    <property type="match status" value="1"/>
</dbReference>
<keyword evidence="5 10" id="KW-0732">Signal</keyword>
<gene>
    <name evidence="12" type="ORF">SASPL_116602</name>
</gene>
<evidence type="ECO:0000256" key="6">
    <source>
        <dbReference type="ARBA" id="ARBA00023157"/>
    </source>
</evidence>
<dbReference type="InterPro" id="IPR016140">
    <property type="entry name" value="Bifunc_inhib/LTP/seed_store"/>
</dbReference>
<dbReference type="SMART" id="SM00499">
    <property type="entry name" value="AAI"/>
    <property type="match status" value="1"/>
</dbReference>
<keyword evidence="4" id="KW-0336">GPI-anchor</keyword>
<evidence type="ECO:0000313" key="12">
    <source>
        <dbReference type="EMBL" id="KAG6420087.1"/>
    </source>
</evidence>
<evidence type="ECO:0000256" key="1">
    <source>
        <dbReference type="ARBA" id="ARBA00004609"/>
    </source>
</evidence>
<comment type="similarity">
    <text evidence="2">Belongs to the plant LTP family.</text>
</comment>
<keyword evidence="6" id="KW-1015">Disulfide bond</keyword>
<proteinExistence type="inferred from homology"/>
<dbReference type="InterPro" id="IPR043325">
    <property type="entry name" value="LTSS"/>
</dbReference>
<evidence type="ECO:0000256" key="9">
    <source>
        <dbReference type="SAM" id="Phobius"/>
    </source>
</evidence>
<keyword evidence="7" id="KW-0325">Glycoprotein</keyword>
<protein>
    <recommendedName>
        <fullName evidence="11">Bifunctional inhibitor/plant lipid transfer protein/seed storage helical domain-containing protein</fullName>
    </recommendedName>
</protein>
<accession>A0A8X8ZWW1</accession>
<keyword evidence="9" id="KW-0812">Transmembrane</keyword>
<feature type="signal peptide" evidence="10">
    <location>
        <begin position="1"/>
        <end position="22"/>
    </location>
</feature>
<evidence type="ECO:0000256" key="10">
    <source>
        <dbReference type="SAM" id="SignalP"/>
    </source>
</evidence>
<evidence type="ECO:0000256" key="7">
    <source>
        <dbReference type="ARBA" id="ARBA00023180"/>
    </source>
</evidence>
<keyword evidence="9" id="KW-0472">Membrane</keyword>
<dbReference type="Pfam" id="PF14368">
    <property type="entry name" value="LTP_2"/>
    <property type="match status" value="1"/>
</dbReference>
<dbReference type="GO" id="GO:0098552">
    <property type="term" value="C:side of membrane"/>
    <property type="evidence" value="ECO:0007669"/>
    <property type="project" value="UniProtKB-KW"/>
</dbReference>
<feature type="transmembrane region" description="Helical" evidence="9">
    <location>
        <begin position="124"/>
        <end position="143"/>
    </location>
</feature>
<sequence>MAKLQFQMISILVVAFATLAAAQSEDCTNVVVSMSPCLNYGNSSAAPSAACCTQLSTVARSQPQCLCQVMDGGGLTVDRSQAQALPKACNVQTPDLNNCKGGGSSSPGNGSSDASATSFGFSRFYVIFLVLIFYIHVFSFSMVGGGW</sequence>
<evidence type="ECO:0000256" key="3">
    <source>
        <dbReference type="ARBA" id="ARBA00022475"/>
    </source>
</evidence>
<dbReference type="CDD" id="cd00010">
    <property type="entry name" value="AAI_LTSS"/>
    <property type="match status" value="1"/>
</dbReference>
<evidence type="ECO:0000256" key="2">
    <source>
        <dbReference type="ARBA" id="ARBA00009748"/>
    </source>
</evidence>
<dbReference type="Proteomes" id="UP000298416">
    <property type="component" value="Unassembled WGS sequence"/>
</dbReference>
<name>A0A8X8ZWW1_SALSN</name>
<comment type="caution">
    <text evidence="12">The sequence shown here is derived from an EMBL/GenBank/DDBJ whole genome shotgun (WGS) entry which is preliminary data.</text>
</comment>
<dbReference type="AlphaFoldDB" id="A0A8X8ZWW1"/>
<dbReference type="SUPFAM" id="SSF47699">
    <property type="entry name" value="Bifunctional inhibitor/lipid-transfer protein/seed storage 2S albumin"/>
    <property type="match status" value="1"/>
</dbReference>
<keyword evidence="9" id="KW-1133">Transmembrane helix</keyword>
<dbReference type="Gene3D" id="1.10.110.10">
    <property type="entry name" value="Plant lipid-transfer and hydrophobic proteins"/>
    <property type="match status" value="1"/>
</dbReference>
<evidence type="ECO:0000256" key="4">
    <source>
        <dbReference type="ARBA" id="ARBA00022622"/>
    </source>
</evidence>
<comment type="subcellular location">
    <subcellularLocation>
        <location evidence="1">Cell membrane</location>
        <topology evidence="1">Lipid-anchor</topology>
        <topology evidence="1">GPI-anchor</topology>
    </subcellularLocation>
</comment>
<reference evidence="12" key="2">
    <citation type="submission" date="2020-08" db="EMBL/GenBank/DDBJ databases">
        <title>Plant Genome Project.</title>
        <authorList>
            <person name="Zhang R.-G."/>
        </authorList>
    </citation>
    <scope>NUCLEOTIDE SEQUENCE</scope>
    <source>
        <strain evidence="12">Huo1</strain>
        <tissue evidence="12">Leaf</tissue>
    </source>
</reference>
<reference evidence="12" key="1">
    <citation type="submission" date="2018-01" db="EMBL/GenBank/DDBJ databases">
        <authorList>
            <person name="Mao J.F."/>
        </authorList>
    </citation>
    <scope>NUCLEOTIDE SEQUENCE</scope>
    <source>
        <strain evidence="12">Huo1</strain>
        <tissue evidence="12">Leaf</tissue>
    </source>
</reference>
<evidence type="ECO:0000256" key="8">
    <source>
        <dbReference type="ARBA" id="ARBA00023288"/>
    </source>
</evidence>
<dbReference type="InterPro" id="IPR036312">
    <property type="entry name" value="Bifun_inhib/LTP/seed_sf"/>
</dbReference>
<dbReference type="OrthoDB" id="911994at2759"/>
<evidence type="ECO:0000313" key="13">
    <source>
        <dbReference type="Proteomes" id="UP000298416"/>
    </source>
</evidence>
<evidence type="ECO:0000259" key="11">
    <source>
        <dbReference type="SMART" id="SM00499"/>
    </source>
</evidence>
<evidence type="ECO:0000256" key="5">
    <source>
        <dbReference type="ARBA" id="ARBA00022729"/>
    </source>
</evidence>
<organism evidence="12">
    <name type="scientific">Salvia splendens</name>
    <name type="common">Scarlet sage</name>
    <dbReference type="NCBI Taxonomy" id="180675"/>
    <lineage>
        <taxon>Eukaryota</taxon>
        <taxon>Viridiplantae</taxon>
        <taxon>Streptophyta</taxon>
        <taxon>Embryophyta</taxon>
        <taxon>Tracheophyta</taxon>
        <taxon>Spermatophyta</taxon>
        <taxon>Magnoliopsida</taxon>
        <taxon>eudicotyledons</taxon>
        <taxon>Gunneridae</taxon>
        <taxon>Pentapetalae</taxon>
        <taxon>asterids</taxon>
        <taxon>lamiids</taxon>
        <taxon>Lamiales</taxon>
        <taxon>Lamiaceae</taxon>
        <taxon>Nepetoideae</taxon>
        <taxon>Mentheae</taxon>
        <taxon>Salviinae</taxon>
        <taxon>Salvia</taxon>
        <taxon>Salvia subgen. Calosphace</taxon>
        <taxon>core Calosphace</taxon>
    </lineage>
</organism>
<keyword evidence="3" id="KW-1003">Cell membrane</keyword>
<dbReference type="EMBL" id="PNBA02000006">
    <property type="protein sequence ID" value="KAG6420087.1"/>
    <property type="molecule type" value="Genomic_DNA"/>
</dbReference>